<feature type="compositionally biased region" description="Acidic residues" evidence="1">
    <location>
        <begin position="35"/>
        <end position="53"/>
    </location>
</feature>
<proteinExistence type="predicted"/>
<comment type="caution">
    <text evidence="2">The sequence shown here is derived from an EMBL/GenBank/DDBJ whole genome shotgun (WGS) entry which is preliminary data.</text>
</comment>
<reference evidence="2 3" key="1">
    <citation type="journal article" date="2015" name="Genome Biol.">
        <title>Comparative genomics of Steinernema reveals deeply conserved gene regulatory networks.</title>
        <authorList>
            <person name="Dillman A.R."/>
            <person name="Macchietto M."/>
            <person name="Porter C.F."/>
            <person name="Rogers A."/>
            <person name="Williams B."/>
            <person name="Antoshechkin I."/>
            <person name="Lee M.M."/>
            <person name="Goodwin Z."/>
            <person name="Lu X."/>
            <person name="Lewis E.E."/>
            <person name="Goodrich-Blair H."/>
            <person name="Stock S.P."/>
            <person name="Adams B.J."/>
            <person name="Sternberg P.W."/>
            <person name="Mortazavi A."/>
        </authorList>
    </citation>
    <scope>NUCLEOTIDE SEQUENCE [LARGE SCALE GENOMIC DNA]</scope>
    <source>
        <strain evidence="2 3">ALL</strain>
    </source>
</reference>
<evidence type="ECO:0000313" key="2">
    <source>
        <dbReference type="EMBL" id="TKR89186.1"/>
    </source>
</evidence>
<dbReference type="AlphaFoldDB" id="A0A4U5NZU9"/>
<name>A0A4U5NZU9_STECR</name>
<dbReference type="EMBL" id="AZBU02000003">
    <property type="protein sequence ID" value="TKR89186.1"/>
    <property type="molecule type" value="Genomic_DNA"/>
</dbReference>
<feature type="region of interest" description="Disordered" evidence="1">
    <location>
        <begin position="22"/>
        <end position="53"/>
    </location>
</feature>
<dbReference type="Proteomes" id="UP000298663">
    <property type="component" value="Unassembled WGS sequence"/>
</dbReference>
<sequence>MAKRCAVDYSANEAVPPKKLCEESDCAPIEPQQESTDDEKSEVDEEMYSEYDEEEWIERTLDDEYYEREEGEWIERARAPLSEEQEIRIRDARSYVDNLEIARKKRDYEVPAEQEIEDLTTIAIHRWYIENLHWTQWKHGPYYEFFKQCDL</sequence>
<gene>
    <name evidence="2" type="ORF">L596_013326</name>
</gene>
<accession>A0A4U5NZU9</accession>
<evidence type="ECO:0000313" key="3">
    <source>
        <dbReference type="Proteomes" id="UP000298663"/>
    </source>
</evidence>
<organism evidence="2 3">
    <name type="scientific">Steinernema carpocapsae</name>
    <name type="common">Entomopathogenic nematode</name>
    <dbReference type="NCBI Taxonomy" id="34508"/>
    <lineage>
        <taxon>Eukaryota</taxon>
        <taxon>Metazoa</taxon>
        <taxon>Ecdysozoa</taxon>
        <taxon>Nematoda</taxon>
        <taxon>Chromadorea</taxon>
        <taxon>Rhabditida</taxon>
        <taxon>Tylenchina</taxon>
        <taxon>Panagrolaimomorpha</taxon>
        <taxon>Strongyloidoidea</taxon>
        <taxon>Steinernematidae</taxon>
        <taxon>Steinernema</taxon>
    </lineage>
</organism>
<evidence type="ECO:0000256" key="1">
    <source>
        <dbReference type="SAM" id="MobiDB-lite"/>
    </source>
</evidence>
<reference evidence="2 3" key="2">
    <citation type="journal article" date="2019" name="G3 (Bethesda)">
        <title>Hybrid Assembly of the Genome of the Entomopathogenic Nematode Steinernema carpocapsae Identifies the X-Chromosome.</title>
        <authorList>
            <person name="Serra L."/>
            <person name="Macchietto M."/>
            <person name="Macias-Munoz A."/>
            <person name="McGill C.J."/>
            <person name="Rodriguez I.M."/>
            <person name="Rodriguez B."/>
            <person name="Murad R."/>
            <person name="Mortazavi A."/>
        </authorList>
    </citation>
    <scope>NUCLEOTIDE SEQUENCE [LARGE SCALE GENOMIC DNA]</scope>
    <source>
        <strain evidence="2 3">ALL</strain>
    </source>
</reference>
<protein>
    <submittedName>
        <fullName evidence="2">Uncharacterized protein</fullName>
    </submittedName>
</protein>
<keyword evidence="3" id="KW-1185">Reference proteome</keyword>